<organism evidence="2 3">
    <name type="scientific">Methylobacterium persicinum</name>
    <dbReference type="NCBI Taxonomy" id="374426"/>
    <lineage>
        <taxon>Bacteria</taxon>
        <taxon>Pseudomonadati</taxon>
        <taxon>Pseudomonadota</taxon>
        <taxon>Alphaproteobacteria</taxon>
        <taxon>Hyphomicrobiales</taxon>
        <taxon>Methylobacteriaceae</taxon>
        <taxon>Methylobacterium</taxon>
    </lineage>
</organism>
<dbReference type="EMBL" id="JAUSVV010000005">
    <property type="protein sequence ID" value="MDQ0443194.1"/>
    <property type="molecule type" value="Genomic_DNA"/>
</dbReference>
<gene>
    <name evidence="2" type="ORF">QO016_002692</name>
</gene>
<comment type="caution">
    <text evidence="2">The sequence shown here is derived from an EMBL/GenBank/DDBJ whole genome shotgun (WGS) entry which is preliminary data.</text>
</comment>
<feature type="region of interest" description="Disordered" evidence="1">
    <location>
        <begin position="1"/>
        <end position="30"/>
    </location>
</feature>
<evidence type="ECO:0000313" key="2">
    <source>
        <dbReference type="EMBL" id="MDQ0443194.1"/>
    </source>
</evidence>
<evidence type="ECO:0000313" key="3">
    <source>
        <dbReference type="Proteomes" id="UP001236369"/>
    </source>
</evidence>
<reference evidence="2 3" key="1">
    <citation type="submission" date="2023-07" db="EMBL/GenBank/DDBJ databases">
        <title>Genomic Encyclopedia of Type Strains, Phase IV (KMG-IV): sequencing the most valuable type-strain genomes for metagenomic binning, comparative biology and taxonomic classification.</title>
        <authorList>
            <person name="Goeker M."/>
        </authorList>
    </citation>
    <scope>NUCLEOTIDE SEQUENCE [LARGE SCALE GENOMIC DNA]</scope>
    <source>
        <strain evidence="2 3">DSM 19562</strain>
    </source>
</reference>
<proteinExistence type="predicted"/>
<keyword evidence="3" id="KW-1185">Reference proteome</keyword>
<protein>
    <submittedName>
        <fullName evidence="2">Uncharacterized protein</fullName>
    </submittedName>
</protein>
<dbReference type="RefSeq" id="WP_238249077.1">
    <property type="nucleotide sequence ID" value="NZ_BPQX01000026.1"/>
</dbReference>
<sequence>MDEINASTDLARVMTYETGTEARSSARFRPDEPEFDELALVKLGAR</sequence>
<accession>A0ABU0HLJ1</accession>
<name>A0ABU0HLJ1_9HYPH</name>
<dbReference type="Proteomes" id="UP001236369">
    <property type="component" value="Unassembled WGS sequence"/>
</dbReference>
<evidence type="ECO:0000256" key="1">
    <source>
        <dbReference type="SAM" id="MobiDB-lite"/>
    </source>
</evidence>